<feature type="region of interest" description="Disordered" evidence="1">
    <location>
        <begin position="445"/>
        <end position="504"/>
    </location>
</feature>
<keyword evidence="2" id="KW-1133">Transmembrane helix</keyword>
<keyword evidence="3" id="KW-1185">Reference proteome</keyword>
<feature type="transmembrane region" description="Helical" evidence="2">
    <location>
        <begin position="134"/>
        <end position="155"/>
    </location>
</feature>
<evidence type="ECO:0000313" key="3">
    <source>
        <dbReference type="Proteomes" id="UP000675920"/>
    </source>
</evidence>
<feature type="transmembrane region" description="Helical" evidence="2">
    <location>
        <begin position="247"/>
        <end position="276"/>
    </location>
</feature>
<keyword evidence="2" id="KW-0472">Membrane</keyword>
<feature type="transmembrane region" description="Helical" evidence="2">
    <location>
        <begin position="357"/>
        <end position="378"/>
    </location>
</feature>
<evidence type="ECO:0000256" key="2">
    <source>
        <dbReference type="SAM" id="Phobius"/>
    </source>
</evidence>
<evidence type="ECO:0000256" key="1">
    <source>
        <dbReference type="SAM" id="MobiDB-lite"/>
    </source>
</evidence>
<organism evidence="3 4">
    <name type="scientific">Derxia gummosa DSM 723</name>
    <dbReference type="NCBI Taxonomy" id="1121388"/>
    <lineage>
        <taxon>Bacteria</taxon>
        <taxon>Pseudomonadati</taxon>
        <taxon>Pseudomonadota</taxon>
        <taxon>Betaproteobacteria</taxon>
        <taxon>Burkholderiales</taxon>
        <taxon>Alcaligenaceae</taxon>
        <taxon>Derxia</taxon>
    </lineage>
</organism>
<name>A0A8B6X2C0_9BURK</name>
<feature type="transmembrane region" description="Helical" evidence="2">
    <location>
        <begin position="87"/>
        <end position="107"/>
    </location>
</feature>
<feature type="transmembrane region" description="Helical" evidence="2">
    <location>
        <begin position="167"/>
        <end position="192"/>
    </location>
</feature>
<evidence type="ECO:0000313" key="4">
    <source>
        <dbReference type="RefSeq" id="WP_028310702.1"/>
    </source>
</evidence>
<dbReference type="Proteomes" id="UP000675920">
    <property type="component" value="Unplaced"/>
</dbReference>
<feature type="transmembrane region" description="Helical" evidence="2">
    <location>
        <begin position="50"/>
        <end position="67"/>
    </location>
</feature>
<reference evidence="4" key="1">
    <citation type="submission" date="2025-08" db="UniProtKB">
        <authorList>
            <consortium name="RefSeq"/>
        </authorList>
    </citation>
    <scope>IDENTIFICATION</scope>
</reference>
<feature type="transmembrane region" description="Helical" evidence="2">
    <location>
        <begin position="288"/>
        <end position="307"/>
    </location>
</feature>
<dbReference type="AlphaFoldDB" id="A0A8B6X2C0"/>
<sequence length="504" mass="52963">MISFTPFFPAFVVLLLMSLRGMRGWLAAVALAAFFQGATPFVLGGAARDAGLAPAYLLLPIGVWHYLRWRMPLAGRARDLPLTPAHWALIAFTAVGVAGAVLLPRLFAGEVLVLPSRAQRFLRMEPVMPQGTNLFQGFYLVMNYALFALVARFVSSGRADEAGLRKWVVRGAVLSALVGLYQWGGSFVGAYWPSEFFNSNTGVIQLGEQQAMGFRRISSTFIEPSVLGYHFAGCLGLMLFSARHARAGLLLLAVLLLSLASSGYVIVAGLTAAWLVIGQAPAERKRSIFIALLLLGLAGLAADFVFADGRLFQSLILDKGASESGQVRATWNLMAWESFAQSWGLGAGVGSARGSSFVATLAATMGLPGLALFALFLWRAIRAGLAEREATGQGYGFALIAFSLGWCLAMPDLSLPLVWICAGAAAGLQLDAARRAGEAAGEAPLSAAGVPAGPPARPGMAAGRPGWHDGRAAPAASAAARPAQARTAWQAPPAEPATPRGAPT</sequence>
<keyword evidence="2" id="KW-0812">Transmembrane</keyword>
<accession>A0A8B6X2C0</accession>
<proteinExistence type="predicted"/>
<dbReference type="RefSeq" id="WP_028310702.1">
    <property type="nucleotide sequence ID" value="NZ_AXWS01000007.1"/>
</dbReference>
<feature type="compositionally biased region" description="Low complexity" evidence="1">
    <location>
        <begin position="472"/>
        <end position="492"/>
    </location>
</feature>
<protein>
    <submittedName>
        <fullName evidence="4">Uncharacterized protein</fullName>
    </submittedName>
</protein>